<reference evidence="2 3" key="3">
    <citation type="journal article" date="2013" name="Rice">
        <title>Improvement of the Oryza sativa Nipponbare reference genome using next generation sequence and optical map data.</title>
        <authorList>
            <person name="Kawahara Y."/>
            <person name="de la Bastide M."/>
            <person name="Hamilton J.P."/>
            <person name="Kanamori H."/>
            <person name="McCombie W.R."/>
            <person name="Ouyang S."/>
            <person name="Schwartz D.C."/>
            <person name="Tanaka T."/>
            <person name="Wu J."/>
            <person name="Zhou S."/>
            <person name="Childs K.L."/>
            <person name="Davidson R.M."/>
            <person name="Lin H."/>
            <person name="Quesada-Ocampo L."/>
            <person name="Vaillancourt B."/>
            <person name="Sakai H."/>
            <person name="Lee S.S."/>
            <person name="Kim J."/>
            <person name="Numa H."/>
            <person name="Itoh T."/>
            <person name="Buell C.R."/>
            <person name="Matsumoto T."/>
        </authorList>
    </citation>
    <scope>NUCLEOTIDE SEQUENCE [LARGE SCALE GENOMIC DNA]</scope>
    <source>
        <strain evidence="3">cv. Nipponbare</strain>
    </source>
</reference>
<dbReference type="Proteomes" id="UP000059680">
    <property type="component" value="Chromosome 6"/>
</dbReference>
<dbReference type="PaxDb" id="39947-A0A0P0WW39"/>
<organism evidence="2 3">
    <name type="scientific">Oryza sativa subsp. japonica</name>
    <name type="common">Rice</name>
    <dbReference type="NCBI Taxonomy" id="39947"/>
    <lineage>
        <taxon>Eukaryota</taxon>
        <taxon>Viridiplantae</taxon>
        <taxon>Streptophyta</taxon>
        <taxon>Embryophyta</taxon>
        <taxon>Tracheophyta</taxon>
        <taxon>Spermatophyta</taxon>
        <taxon>Magnoliopsida</taxon>
        <taxon>Liliopsida</taxon>
        <taxon>Poales</taxon>
        <taxon>Poaceae</taxon>
        <taxon>BOP clade</taxon>
        <taxon>Oryzoideae</taxon>
        <taxon>Oryzeae</taxon>
        <taxon>Oryzinae</taxon>
        <taxon>Oryza</taxon>
        <taxon>Oryza sativa</taxon>
    </lineage>
</organism>
<gene>
    <name evidence="2" type="ordered locus">Os06g0333250</name>
    <name evidence="2" type="ORF">OSNPB_060333250</name>
</gene>
<protein>
    <submittedName>
        <fullName evidence="2">Os06g0333250 protein</fullName>
    </submittedName>
</protein>
<reference evidence="2 3" key="2">
    <citation type="journal article" date="2013" name="Plant Cell Physiol.">
        <title>Rice Annotation Project Database (RAP-DB): an integrative and interactive database for rice genomics.</title>
        <authorList>
            <person name="Sakai H."/>
            <person name="Lee S.S."/>
            <person name="Tanaka T."/>
            <person name="Numa H."/>
            <person name="Kim J."/>
            <person name="Kawahara Y."/>
            <person name="Wakimoto H."/>
            <person name="Yang C.C."/>
            <person name="Iwamoto M."/>
            <person name="Abe T."/>
            <person name="Yamada Y."/>
            <person name="Muto A."/>
            <person name="Inokuchi H."/>
            <person name="Ikemura T."/>
            <person name="Matsumoto T."/>
            <person name="Sasaki T."/>
            <person name="Itoh T."/>
        </authorList>
    </citation>
    <scope>NUCLEOTIDE SEQUENCE [LARGE SCALE GENOMIC DNA]</scope>
    <source>
        <strain evidence="3">cv. Nipponbare</strain>
    </source>
</reference>
<keyword evidence="1" id="KW-1133">Transmembrane helix</keyword>
<sequence length="124" mass="13502">MTKSVVPSLCSAANRGAIRGGDEIFLATGGPQETAAASEGVGRMLGLLLPGRNSMEYYQGRSGLISIAVLGAIPFFHLSIWYHRRLFRLRRTLQPPPDGRLHPEVEGEGQIERLTCAVNVAFPR</sequence>
<evidence type="ECO:0000313" key="2">
    <source>
        <dbReference type="EMBL" id="BAS97573.1"/>
    </source>
</evidence>
<reference evidence="3" key="1">
    <citation type="journal article" date="2005" name="Nature">
        <title>The map-based sequence of the rice genome.</title>
        <authorList>
            <consortium name="International rice genome sequencing project (IRGSP)"/>
            <person name="Matsumoto T."/>
            <person name="Wu J."/>
            <person name="Kanamori H."/>
            <person name="Katayose Y."/>
            <person name="Fujisawa M."/>
            <person name="Namiki N."/>
            <person name="Mizuno H."/>
            <person name="Yamamoto K."/>
            <person name="Antonio B.A."/>
            <person name="Baba T."/>
            <person name="Sakata K."/>
            <person name="Nagamura Y."/>
            <person name="Aoki H."/>
            <person name="Arikawa K."/>
            <person name="Arita K."/>
            <person name="Bito T."/>
            <person name="Chiden Y."/>
            <person name="Fujitsuka N."/>
            <person name="Fukunaka R."/>
            <person name="Hamada M."/>
            <person name="Harada C."/>
            <person name="Hayashi A."/>
            <person name="Hijishita S."/>
            <person name="Honda M."/>
            <person name="Hosokawa S."/>
            <person name="Ichikawa Y."/>
            <person name="Idonuma A."/>
            <person name="Iijima M."/>
            <person name="Ikeda M."/>
            <person name="Ikeno M."/>
            <person name="Ito K."/>
            <person name="Ito S."/>
            <person name="Ito T."/>
            <person name="Ito Y."/>
            <person name="Ito Y."/>
            <person name="Iwabuchi A."/>
            <person name="Kamiya K."/>
            <person name="Karasawa W."/>
            <person name="Kurita K."/>
            <person name="Katagiri S."/>
            <person name="Kikuta A."/>
            <person name="Kobayashi H."/>
            <person name="Kobayashi N."/>
            <person name="Machita K."/>
            <person name="Maehara T."/>
            <person name="Masukawa M."/>
            <person name="Mizubayashi T."/>
            <person name="Mukai Y."/>
            <person name="Nagasaki H."/>
            <person name="Nagata Y."/>
            <person name="Naito S."/>
            <person name="Nakashima M."/>
            <person name="Nakama Y."/>
            <person name="Nakamichi Y."/>
            <person name="Nakamura M."/>
            <person name="Meguro A."/>
            <person name="Negishi M."/>
            <person name="Ohta I."/>
            <person name="Ohta T."/>
            <person name="Okamoto M."/>
            <person name="Ono N."/>
            <person name="Saji S."/>
            <person name="Sakaguchi M."/>
            <person name="Sakai K."/>
            <person name="Shibata M."/>
            <person name="Shimokawa T."/>
            <person name="Song J."/>
            <person name="Takazaki Y."/>
            <person name="Terasawa K."/>
            <person name="Tsugane M."/>
            <person name="Tsuji K."/>
            <person name="Ueda S."/>
            <person name="Waki K."/>
            <person name="Yamagata H."/>
            <person name="Yamamoto M."/>
            <person name="Yamamoto S."/>
            <person name="Yamane H."/>
            <person name="Yoshiki S."/>
            <person name="Yoshihara R."/>
            <person name="Yukawa K."/>
            <person name="Zhong H."/>
            <person name="Yano M."/>
            <person name="Yuan Q."/>
            <person name="Ouyang S."/>
            <person name="Liu J."/>
            <person name="Jones K.M."/>
            <person name="Gansberger K."/>
            <person name="Moffat K."/>
            <person name="Hill J."/>
            <person name="Bera J."/>
            <person name="Fadrosh D."/>
            <person name="Jin S."/>
            <person name="Johri S."/>
            <person name="Kim M."/>
            <person name="Overton L."/>
            <person name="Reardon M."/>
            <person name="Tsitrin T."/>
            <person name="Vuong H."/>
            <person name="Weaver B."/>
            <person name="Ciecko A."/>
            <person name="Tallon L."/>
            <person name="Jackson J."/>
            <person name="Pai G."/>
            <person name="Aken S.V."/>
            <person name="Utterback T."/>
            <person name="Reidmuller S."/>
            <person name="Feldblyum T."/>
            <person name="Hsiao J."/>
            <person name="Zismann V."/>
            <person name="Iobst S."/>
            <person name="de Vazeille A.R."/>
            <person name="Buell C.R."/>
            <person name="Ying K."/>
            <person name="Li Y."/>
            <person name="Lu T."/>
            <person name="Huang Y."/>
            <person name="Zhao Q."/>
            <person name="Feng Q."/>
            <person name="Zhang L."/>
            <person name="Zhu J."/>
            <person name="Weng Q."/>
            <person name="Mu J."/>
            <person name="Lu Y."/>
            <person name="Fan D."/>
            <person name="Liu Y."/>
            <person name="Guan J."/>
            <person name="Zhang Y."/>
            <person name="Yu S."/>
            <person name="Liu X."/>
            <person name="Zhang Y."/>
            <person name="Hong G."/>
            <person name="Han B."/>
            <person name="Choisne N."/>
            <person name="Demange N."/>
            <person name="Orjeda G."/>
            <person name="Samain S."/>
            <person name="Cattolico L."/>
            <person name="Pelletier E."/>
            <person name="Couloux A."/>
            <person name="Segurens B."/>
            <person name="Wincker P."/>
            <person name="D'Hont A."/>
            <person name="Scarpelli C."/>
            <person name="Weissenbach J."/>
            <person name="Salanoubat M."/>
            <person name="Quetier F."/>
            <person name="Yu Y."/>
            <person name="Kim H.R."/>
            <person name="Rambo T."/>
            <person name="Currie J."/>
            <person name="Collura K."/>
            <person name="Luo M."/>
            <person name="Yang T."/>
            <person name="Ammiraju J.S.S."/>
            <person name="Engler F."/>
            <person name="Soderlund C."/>
            <person name="Wing R.A."/>
            <person name="Palmer L.E."/>
            <person name="de la Bastide M."/>
            <person name="Spiegel L."/>
            <person name="Nascimento L."/>
            <person name="Zutavern T."/>
            <person name="O'Shaughnessy A."/>
            <person name="Dike S."/>
            <person name="Dedhia N."/>
            <person name="Preston R."/>
            <person name="Balija V."/>
            <person name="McCombie W.R."/>
            <person name="Chow T."/>
            <person name="Chen H."/>
            <person name="Chung M."/>
            <person name="Chen C."/>
            <person name="Shaw J."/>
            <person name="Wu H."/>
            <person name="Hsiao K."/>
            <person name="Chao Y."/>
            <person name="Chu M."/>
            <person name="Cheng C."/>
            <person name="Hour A."/>
            <person name="Lee P."/>
            <person name="Lin S."/>
            <person name="Lin Y."/>
            <person name="Liou J."/>
            <person name="Liu S."/>
            <person name="Hsing Y."/>
            <person name="Raghuvanshi S."/>
            <person name="Mohanty A."/>
            <person name="Bharti A.K."/>
            <person name="Gaur A."/>
            <person name="Gupta V."/>
            <person name="Kumar D."/>
            <person name="Ravi V."/>
            <person name="Vij S."/>
            <person name="Kapur A."/>
            <person name="Khurana P."/>
            <person name="Khurana P."/>
            <person name="Khurana J.P."/>
            <person name="Tyagi A.K."/>
            <person name="Gaikwad K."/>
            <person name="Singh A."/>
            <person name="Dalal V."/>
            <person name="Srivastava S."/>
            <person name="Dixit A."/>
            <person name="Pal A.K."/>
            <person name="Ghazi I.A."/>
            <person name="Yadav M."/>
            <person name="Pandit A."/>
            <person name="Bhargava A."/>
            <person name="Sureshbabu K."/>
            <person name="Batra K."/>
            <person name="Sharma T.R."/>
            <person name="Mohapatra T."/>
            <person name="Singh N.K."/>
            <person name="Messing J."/>
            <person name="Nelson A.B."/>
            <person name="Fuks G."/>
            <person name="Kavchok S."/>
            <person name="Keizer G."/>
            <person name="Linton E."/>
            <person name="Llaca V."/>
            <person name="Song R."/>
            <person name="Tanyolac B."/>
            <person name="Young S."/>
            <person name="Ho-Il K."/>
            <person name="Hahn J.H."/>
            <person name="Sangsakoo G."/>
            <person name="Vanavichit A."/>
            <person name="de Mattos Luiz.A.T."/>
            <person name="Zimmer P.D."/>
            <person name="Malone G."/>
            <person name="Dellagostin O."/>
            <person name="de Oliveira A.C."/>
            <person name="Bevan M."/>
            <person name="Bancroft I."/>
            <person name="Minx P."/>
            <person name="Cordum H."/>
            <person name="Wilson R."/>
            <person name="Cheng Z."/>
            <person name="Jin W."/>
            <person name="Jiang J."/>
            <person name="Leong S.A."/>
            <person name="Iwama H."/>
            <person name="Gojobori T."/>
            <person name="Itoh T."/>
            <person name="Niimura Y."/>
            <person name="Fujii Y."/>
            <person name="Habara T."/>
            <person name="Sakai H."/>
            <person name="Sato Y."/>
            <person name="Wilson G."/>
            <person name="Kumar K."/>
            <person name="McCouch S."/>
            <person name="Juretic N."/>
            <person name="Hoen D."/>
            <person name="Wright S."/>
            <person name="Bruskiewich R."/>
            <person name="Bureau T."/>
            <person name="Miyao A."/>
            <person name="Hirochika H."/>
            <person name="Nishikawa T."/>
            <person name="Kadowaki K."/>
            <person name="Sugiura M."/>
            <person name="Burr B."/>
            <person name="Sasaki T."/>
        </authorList>
    </citation>
    <scope>NUCLEOTIDE SEQUENCE [LARGE SCALE GENOMIC DNA]</scope>
    <source>
        <strain evidence="3">cv. Nipponbare</strain>
    </source>
</reference>
<keyword evidence="3" id="KW-1185">Reference proteome</keyword>
<evidence type="ECO:0000256" key="1">
    <source>
        <dbReference type="SAM" id="Phobius"/>
    </source>
</evidence>
<feature type="transmembrane region" description="Helical" evidence="1">
    <location>
        <begin position="63"/>
        <end position="82"/>
    </location>
</feature>
<keyword evidence="1" id="KW-0812">Transmembrane</keyword>
<dbReference type="InParanoid" id="A0A0P0WW39"/>
<proteinExistence type="predicted"/>
<name>A0A0P0WW39_ORYSJ</name>
<dbReference type="EMBL" id="AP014962">
    <property type="protein sequence ID" value="BAS97573.1"/>
    <property type="molecule type" value="Genomic_DNA"/>
</dbReference>
<dbReference type="AlphaFoldDB" id="A0A0P0WW39"/>
<accession>A0A0P0WW39</accession>
<keyword evidence="1" id="KW-0472">Membrane</keyword>
<evidence type="ECO:0000313" key="3">
    <source>
        <dbReference type="Proteomes" id="UP000059680"/>
    </source>
</evidence>